<sequence length="287" mass="31736">MKMGEKREKMFLNGEPRGAHLMIFFVFPWSLSLFSSPTLPCLSLEPHLSPSLQLLFPEQHSATPSAEDITIKTSAGFLSLVQHSTTPSAEDVTIKTSAVFSLVVERTTKSQEPPASTVPFEAISCQTAVSWPAFKKLYSFESYPVSGESDSFRGVFRPNHGELDVFQADFWLSLPLGPATHETQGLWAFPAEPNPFGCEAFGLIEAYDHDVNVFTLAYSSPLGLLYQLMAFVTLGCRPTCVYPGIRGISGSERVMWSILPLYAKVVATWKTALLLHHELKVVALQLF</sequence>
<accession>A0A498J7S3</accession>
<protein>
    <submittedName>
        <fullName evidence="1">Uncharacterized protein</fullName>
    </submittedName>
</protein>
<comment type="caution">
    <text evidence="1">The sequence shown here is derived from an EMBL/GenBank/DDBJ whole genome shotgun (WGS) entry which is preliminary data.</text>
</comment>
<gene>
    <name evidence="1" type="ORF">DVH24_032591</name>
</gene>
<proteinExistence type="predicted"/>
<dbReference type="Proteomes" id="UP000290289">
    <property type="component" value="Chromosome 9"/>
</dbReference>
<evidence type="ECO:0000313" key="2">
    <source>
        <dbReference type="Proteomes" id="UP000290289"/>
    </source>
</evidence>
<dbReference type="EMBL" id="RDQH01000335">
    <property type="protein sequence ID" value="RXH90234.1"/>
    <property type="molecule type" value="Genomic_DNA"/>
</dbReference>
<organism evidence="1 2">
    <name type="scientific">Malus domestica</name>
    <name type="common">Apple</name>
    <name type="synonym">Pyrus malus</name>
    <dbReference type="NCBI Taxonomy" id="3750"/>
    <lineage>
        <taxon>Eukaryota</taxon>
        <taxon>Viridiplantae</taxon>
        <taxon>Streptophyta</taxon>
        <taxon>Embryophyta</taxon>
        <taxon>Tracheophyta</taxon>
        <taxon>Spermatophyta</taxon>
        <taxon>Magnoliopsida</taxon>
        <taxon>eudicotyledons</taxon>
        <taxon>Gunneridae</taxon>
        <taxon>Pentapetalae</taxon>
        <taxon>rosids</taxon>
        <taxon>fabids</taxon>
        <taxon>Rosales</taxon>
        <taxon>Rosaceae</taxon>
        <taxon>Amygdaloideae</taxon>
        <taxon>Maleae</taxon>
        <taxon>Malus</taxon>
    </lineage>
</organism>
<reference evidence="1 2" key="1">
    <citation type="submission" date="2018-10" db="EMBL/GenBank/DDBJ databases">
        <title>A high-quality apple genome assembly.</title>
        <authorList>
            <person name="Hu J."/>
        </authorList>
    </citation>
    <scope>NUCLEOTIDE SEQUENCE [LARGE SCALE GENOMIC DNA]</scope>
    <source>
        <strain evidence="2">cv. HFTH1</strain>
        <tissue evidence="1">Young leaf</tissue>
    </source>
</reference>
<name>A0A498J7S3_MALDO</name>
<dbReference type="AlphaFoldDB" id="A0A498J7S3"/>
<keyword evidence="2" id="KW-1185">Reference proteome</keyword>
<evidence type="ECO:0000313" key="1">
    <source>
        <dbReference type="EMBL" id="RXH90234.1"/>
    </source>
</evidence>